<evidence type="ECO:0000256" key="5">
    <source>
        <dbReference type="ARBA" id="ARBA00023136"/>
    </source>
</evidence>
<dbReference type="InterPro" id="IPR050957">
    <property type="entry name" value="BMP_lipoprotein"/>
</dbReference>
<evidence type="ECO:0000256" key="6">
    <source>
        <dbReference type="ARBA" id="ARBA00023288"/>
    </source>
</evidence>
<evidence type="ECO:0000259" key="7">
    <source>
        <dbReference type="Pfam" id="PF02608"/>
    </source>
</evidence>
<sequence length="341" mass="37251">MRLKKIMLFSLVVFFVFSLTVSIGAAEDKFGLILATGGLGDQSFNDLTYQGMGRAQEELGITFDYVEPKEIADYETYQRDLAKSGEYGLIVTVGFDQASALEKIATEYPDQKFAIIDMVVDKPNVASYVSKEHQGSFLVGALAGLMEKQNSNPKLNDDQVIGIVGGMDIPLIRKFVAGYEAGAKYVNPELEVLVDYVGGWSDPTTAKEIAMAMNRRGADIVYHAAGGSGLGVFQAAENEDFLAIGVNSNQNHIKPNYIIASMVKKVDVATYDSVKSVLNDSFEPGVHNLGIKDGGIDYTRENSEVEVEEEIIEQVEDLKEKIKSGEIEVPDTIEAVESFLN</sequence>
<dbReference type="AlphaFoldDB" id="A0A1N6URT7"/>
<comment type="similarity">
    <text evidence="2">Belongs to the BMP lipoprotein family.</text>
</comment>
<dbReference type="STRING" id="56779.SAMN05421834_1077"/>
<name>A0A1N6URT7_9FIRM</name>
<dbReference type="GO" id="GO:0005886">
    <property type="term" value="C:plasma membrane"/>
    <property type="evidence" value="ECO:0007669"/>
    <property type="project" value="UniProtKB-SubCell"/>
</dbReference>
<accession>A0A1N6URT7</accession>
<comment type="subcellular location">
    <subcellularLocation>
        <location evidence="1">Cell membrane</location>
        <topology evidence="1">Lipid-anchor</topology>
    </subcellularLocation>
</comment>
<keyword evidence="4" id="KW-0732">Signal</keyword>
<evidence type="ECO:0000256" key="3">
    <source>
        <dbReference type="ARBA" id="ARBA00022475"/>
    </source>
</evidence>
<keyword evidence="9" id="KW-1185">Reference proteome</keyword>
<keyword evidence="6" id="KW-0449">Lipoprotein</keyword>
<evidence type="ECO:0000256" key="4">
    <source>
        <dbReference type="ARBA" id="ARBA00022729"/>
    </source>
</evidence>
<proteinExistence type="inferred from homology"/>
<protein>
    <submittedName>
        <fullName evidence="8">Nucleoside-binding protein</fullName>
    </submittedName>
</protein>
<gene>
    <name evidence="8" type="ORF">SAMN05421834_1077</name>
</gene>
<evidence type="ECO:0000313" key="9">
    <source>
        <dbReference type="Proteomes" id="UP000185669"/>
    </source>
</evidence>
<feature type="domain" description="ABC transporter substrate-binding protein PnrA-like" evidence="7">
    <location>
        <begin position="34"/>
        <end position="331"/>
    </location>
</feature>
<organism evidence="8 9">
    <name type="scientific">Halanaerobium kushneri</name>
    <dbReference type="NCBI Taxonomy" id="56779"/>
    <lineage>
        <taxon>Bacteria</taxon>
        <taxon>Bacillati</taxon>
        <taxon>Bacillota</taxon>
        <taxon>Clostridia</taxon>
        <taxon>Halanaerobiales</taxon>
        <taxon>Halanaerobiaceae</taxon>
        <taxon>Halanaerobium</taxon>
    </lineage>
</organism>
<dbReference type="SUPFAM" id="SSF53822">
    <property type="entry name" value="Periplasmic binding protein-like I"/>
    <property type="match status" value="1"/>
</dbReference>
<dbReference type="InterPro" id="IPR028082">
    <property type="entry name" value="Peripla_BP_I"/>
</dbReference>
<dbReference type="RefSeq" id="WP_143414017.1">
    <property type="nucleotide sequence ID" value="NZ_FTNC01000007.1"/>
</dbReference>
<dbReference type="Pfam" id="PF02608">
    <property type="entry name" value="Bmp"/>
    <property type="match status" value="1"/>
</dbReference>
<reference evidence="9" key="1">
    <citation type="submission" date="2017-01" db="EMBL/GenBank/DDBJ databases">
        <authorList>
            <person name="Varghese N."/>
            <person name="Submissions S."/>
        </authorList>
    </citation>
    <scope>NUCLEOTIDE SEQUENCE [LARGE SCALE GENOMIC DNA]</scope>
    <source>
        <strain evidence="9">ATCC 700103</strain>
    </source>
</reference>
<evidence type="ECO:0000313" key="8">
    <source>
        <dbReference type="EMBL" id="SIQ68350.1"/>
    </source>
</evidence>
<keyword evidence="5" id="KW-0472">Membrane</keyword>
<dbReference type="Gene3D" id="3.40.50.2300">
    <property type="match status" value="2"/>
</dbReference>
<dbReference type="PANTHER" id="PTHR34296">
    <property type="entry name" value="TRANSCRIPTIONAL ACTIVATOR PROTEIN MED"/>
    <property type="match status" value="1"/>
</dbReference>
<evidence type="ECO:0000256" key="1">
    <source>
        <dbReference type="ARBA" id="ARBA00004193"/>
    </source>
</evidence>
<dbReference type="InterPro" id="IPR003760">
    <property type="entry name" value="PnrA-like"/>
</dbReference>
<dbReference type="EMBL" id="FTNC01000007">
    <property type="protein sequence ID" value="SIQ68350.1"/>
    <property type="molecule type" value="Genomic_DNA"/>
</dbReference>
<dbReference type="Proteomes" id="UP000185669">
    <property type="component" value="Unassembled WGS sequence"/>
</dbReference>
<dbReference type="CDD" id="cd19964">
    <property type="entry name" value="PBP1_BMP-like"/>
    <property type="match status" value="1"/>
</dbReference>
<dbReference type="OrthoDB" id="9769871at2"/>
<keyword evidence="3" id="KW-1003">Cell membrane</keyword>
<dbReference type="PANTHER" id="PTHR34296:SF2">
    <property type="entry name" value="ABC TRANSPORTER GUANOSINE-BINDING PROTEIN NUPN"/>
    <property type="match status" value="1"/>
</dbReference>
<evidence type="ECO:0000256" key="2">
    <source>
        <dbReference type="ARBA" id="ARBA00008610"/>
    </source>
</evidence>